<dbReference type="Proteomes" id="UP000249046">
    <property type="component" value="Unassembled WGS sequence"/>
</dbReference>
<dbReference type="AlphaFoldDB" id="A0A2W5KBQ0"/>
<comment type="caution">
    <text evidence="2">The sequence shown here is derived from an EMBL/GenBank/DDBJ whole genome shotgun (WGS) entry which is preliminary data.</text>
</comment>
<proteinExistence type="predicted"/>
<name>A0A2W5KBQ0_9GAMM</name>
<accession>A0A2W5KBQ0</accession>
<evidence type="ECO:0000313" key="2">
    <source>
        <dbReference type="EMBL" id="PZQ12848.1"/>
    </source>
</evidence>
<dbReference type="EMBL" id="QFPO01000011">
    <property type="protein sequence ID" value="PZQ12848.1"/>
    <property type="molecule type" value="Genomic_DNA"/>
</dbReference>
<sequence length="407" mass="46717">MAEATTDKYSAGEQGLGYIYQGRLALYQMLQLPESTTVFLEKDDDVDFEDGNGGKSLASLKHKAEGERLTDLSMDFWKSVRIWLDRYKRDDRAKSNLRFFLFTTAKVGSDSFLTRFLPEFVGNGEDDKTSRELAADALARSKSASIGAITQEFNELTNVEKEDFLARIQIFDGSPRIGDIPKLVKEGPMRIIRPTNRDAVFERLEGWWNDQVIRLLTGVRVEGIPGNEISEKMFSLSEEYKSDNLPITFLGKEPADGIDTDNDPRPFVWQLREIGISKDRIHSAILDFYRAFEQRSEWARENLLVPGELDRYEDRLVDEWKRFKDVVFEELDENSAEDALKRAGKDLYKWADLESGKIHSLRIRERVTEPYVTRGSFHILANATPAPRIYWHPRFIERVAKALGVAA</sequence>
<evidence type="ECO:0000259" key="1">
    <source>
        <dbReference type="Pfam" id="PF20283"/>
    </source>
</evidence>
<reference evidence="2 3" key="1">
    <citation type="submission" date="2017-08" db="EMBL/GenBank/DDBJ databases">
        <title>Infants hospitalized years apart are colonized by the same room-sourced microbial strains.</title>
        <authorList>
            <person name="Brooks B."/>
            <person name="Olm M.R."/>
            <person name="Firek B.A."/>
            <person name="Baker R."/>
            <person name="Thomas B.C."/>
            <person name="Morowitz M.J."/>
            <person name="Banfield J.F."/>
        </authorList>
    </citation>
    <scope>NUCLEOTIDE SEQUENCE [LARGE SCALE GENOMIC DNA]</scope>
    <source>
        <strain evidence="2">S2_005_003_R2_42</strain>
    </source>
</reference>
<organism evidence="2 3">
    <name type="scientific">Rhodanobacter denitrificans</name>
    <dbReference type="NCBI Taxonomy" id="666685"/>
    <lineage>
        <taxon>Bacteria</taxon>
        <taxon>Pseudomonadati</taxon>
        <taxon>Pseudomonadota</taxon>
        <taxon>Gammaproteobacteria</taxon>
        <taxon>Lysobacterales</taxon>
        <taxon>Rhodanobacteraceae</taxon>
        <taxon>Rhodanobacter</taxon>
    </lineage>
</organism>
<dbReference type="Pfam" id="PF20283">
    <property type="entry name" value="CTD7"/>
    <property type="match status" value="1"/>
</dbReference>
<evidence type="ECO:0000313" key="3">
    <source>
        <dbReference type="Proteomes" id="UP000249046"/>
    </source>
</evidence>
<protein>
    <recommendedName>
        <fullName evidence="1">ABC-three component systems C-terminal domain-containing protein</fullName>
    </recommendedName>
</protein>
<feature type="domain" description="ABC-three component systems C-terminal" evidence="1">
    <location>
        <begin position="267"/>
        <end position="398"/>
    </location>
</feature>
<gene>
    <name evidence="2" type="ORF">DI564_12425</name>
</gene>
<dbReference type="InterPro" id="IPR046913">
    <property type="entry name" value="ABC-3C_CTD7"/>
</dbReference>